<feature type="domain" description="MOSC" evidence="1">
    <location>
        <begin position="145"/>
        <end position="286"/>
    </location>
</feature>
<evidence type="ECO:0000259" key="1">
    <source>
        <dbReference type="PROSITE" id="PS51340"/>
    </source>
</evidence>
<proteinExistence type="predicted"/>
<dbReference type="GO" id="GO:0030170">
    <property type="term" value="F:pyridoxal phosphate binding"/>
    <property type="evidence" value="ECO:0007669"/>
    <property type="project" value="InterPro"/>
</dbReference>
<protein>
    <submittedName>
        <fullName evidence="2">Molybdenum cofactor biosysynthesis protein</fullName>
    </submittedName>
</protein>
<dbReference type="Pfam" id="PF03473">
    <property type="entry name" value="MOSC"/>
    <property type="match status" value="1"/>
</dbReference>
<reference evidence="2 3" key="1">
    <citation type="journal article" date="2019" name="Emerg. Microbes Infect.">
        <title>Comprehensive subspecies identification of 175 nontuberculous mycobacteria species based on 7547 genomic profiles.</title>
        <authorList>
            <person name="Matsumoto Y."/>
            <person name="Kinjo T."/>
            <person name="Motooka D."/>
            <person name="Nabeya D."/>
            <person name="Jung N."/>
            <person name="Uechi K."/>
            <person name="Horii T."/>
            <person name="Iida T."/>
            <person name="Fujita J."/>
            <person name="Nakamura S."/>
        </authorList>
    </citation>
    <scope>NUCLEOTIDE SEQUENCE [LARGE SCALE GENOMIC DNA]</scope>
    <source>
        <strain evidence="2 3">JCM 17899</strain>
    </source>
</reference>
<dbReference type="AlphaFoldDB" id="A0A7I7QKJ9"/>
<dbReference type="PROSITE" id="PS51340">
    <property type="entry name" value="MOSC"/>
    <property type="match status" value="1"/>
</dbReference>
<evidence type="ECO:0000313" key="2">
    <source>
        <dbReference type="EMBL" id="BBY26801.1"/>
    </source>
</evidence>
<dbReference type="InterPro" id="IPR011037">
    <property type="entry name" value="Pyrv_Knase-like_insert_dom_sf"/>
</dbReference>
<dbReference type="Proteomes" id="UP000467193">
    <property type="component" value="Chromosome"/>
</dbReference>
<dbReference type="InterPro" id="IPR005302">
    <property type="entry name" value="MoCF_Sase_C"/>
</dbReference>
<name>A0A7I7QKJ9_9MYCO</name>
<keyword evidence="3" id="KW-1185">Reference proteome</keyword>
<dbReference type="GO" id="GO:0003824">
    <property type="term" value="F:catalytic activity"/>
    <property type="evidence" value="ECO:0007669"/>
    <property type="project" value="InterPro"/>
</dbReference>
<gene>
    <name evidence="2" type="ORF">MSEDJ_08970</name>
</gene>
<sequence length="286" mass="30961">MPWSTGYRGLVTAAHATSPMHVGSLHRYPVKSMLGEDVTTLTVAFAGADGDRRLAFIDQETGRVASAKQARLWRNLLKCTAGTDDAGRVHVRLPDGTRMATDDDDFDDVLSGLLSRPVRLSEHRSPGATLERADPEQVLRDGLDAEVDAPLLELAEGTPGDSFVDLAPLHVITTATLRRIGTEAARYRPNIVIETPQDYPAYDENGWTGRTLSVGSVRLRAMGPTPRCVIPTLEHGDLGRATHALRTPAVENRVESFGLGELPCAGAYFEVLMEGDVHVGDEVTLD</sequence>
<dbReference type="SUPFAM" id="SSF50800">
    <property type="entry name" value="PK beta-barrel domain-like"/>
    <property type="match status" value="1"/>
</dbReference>
<evidence type="ECO:0000313" key="3">
    <source>
        <dbReference type="Proteomes" id="UP000467193"/>
    </source>
</evidence>
<dbReference type="InterPro" id="IPR005303">
    <property type="entry name" value="MOCOS_middle"/>
</dbReference>
<organism evidence="2 3">
    <name type="scientific">Mycolicibacterium sediminis</name>
    <dbReference type="NCBI Taxonomy" id="1286180"/>
    <lineage>
        <taxon>Bacteria</taxon>
        <taxon>Bacillati</taxon>
        <taxon>Actinomycetota</taxon>
        <taxon>Actinomycetes</taxon>
        <taxon>Mycobacteriales</taxon>
        <taxon>Mycobacteriaceae</taxon>
        <taxon>Mycolicibacterium</taxon>
    </lineage>
</organism>
<dbReference type="KEGG" id="msei:MSEDJ_08970"/>
<dbReference type="EMBL" id="AP022588">
    <property type="protein sequence ID" value="BBY26801.1"/>
    <property type="molecule type" value="Genomic_DNA"/>
</dbReference>
<dbReference type="Pfam" id="PF03476">
    <property type="entry name" value="MOSC_N"/>
    <property type="match status" value="1"/>
</dbReference>
<accession>A0A7I7QKJ9</accession>
<dbReference type="GO" id="GO:0030151">
    <property type="term" value="F:molybdenum ion binding"/>
    <property type="evidence" value="ECO:0007669"/>
    <property type="project" value="InterPro"/>
</dbReference>